<protein>
    <submittedName>
        <fullName evidence="2">Histidine phosphotransferase ChpT</fullName>
    </submittedName>
</protein>
<evidence type="ECO:0000259" key="1">
    <source>
        <dbReference type="Pfam" id="PF10090"/>
    </source>
</evidence>
<keyword evidence="3" id="KW-1185">Reference proteome</keyword>
<dbReference type="Proteomes" id="UP000199283">
    <property type="component" value="Unassembled WGS sequence"/>
</dbReference>
<evidence type="ECO:0000313" key="3">
    <source>
        <dbReference type="Proteomes" id="UP000199283"/>
    </source>
</evidence>
<dbReference type="Gene3D" id="3.30.565.10">
    <property type="entry name" value="Histidine kinase-like ATPase, C-terminal domain"/>
    <property type="match status" value="1"/>
</dbReference>
<dbReference type="EMBL" id="FNZQ01000002">
    <property type="protein sequence ID" value="SEK92435.1"/>
    <property type="molecule type" value="Genomic_DNA"/>
</dbReference>
<proteinExistence type="predicted"/>
<feature type="domain" description="Histidine phosphotransferase ChpT C-terminal" evidence="1">
    <location>
        <begin position="166"/>
        <end position="280"/>
    </location>
</feature>
<name>A0A1H7L224_9RHOB</name>
<keyword evidence="2" id="KW-0808">Transferase</keyword>
<sequence length="287" mass="31514">MSVRSGLSTGRPPLIEDGLQDDAFTIQNLFADMFEVHGDTAVDTGLHLSQPPVGLGRVPHQHAGFEKGVGVSHERGLRMRDSVDQDMFDTAEGPDLLALLGSRLCHDLVNPIGAIGNGLELLEMTDGDGIEEMALIRASLTAAMARIRFFRFAFGAGADNAQVPAREIREALEEMYGTTRTRILWRDEETRPRSEIRLACLALNCIEVATPWGAQIEVTRNNAAWVLHVDAKRLKIDETLWQCLGRGDLPADLKGSEVQFGILARASRRLRRPVSVSADDSHLSLIV</sequence>
<dbReference type="Gene3D" id="1.10.287.130">
    <property type="match status" value="1"/>
</dbReference>
<evidence type="ECO:0000313" key="2">
    <source>
        <dbReference type="EMBL" id="SEK92435.1"/>
    </source>
</evidence>
<organism evidence="2 3">
    <name type="scientific">Jannaschia helgolandensis</name>
    <dbReference type="NCBI Taxonomy" id="188906"/>
    <lineage>
        <taxon>Bacteria</taxon>
        <taxon>Pseudomonadati</taxon>
        <taxon>Pseudomonadota</taxon>
        <taxon>Alphaproteobacteria</taxon>
        <taxon>Rhodobacterales</taxon>
        <taxon>Roseobacteraceae</taxon>
        <taxon>Jannaschia</taxon>
    </lineage>
</organism>
<dbReference type="STRING" id="188906.SAMN04488526_1567"/>
<accession>A0A1H7L224</accession>
<dbReference type="InterPro" id="IPR018762">
    <property type="entry name" value="ChpT_C"/>
</dbReference>
<dbReference type="Pfam" id="PF10090">
    <property type="entry name" value="HPTransfase"/>
    <property type="match status" value="1"/>
</dbReference>
<reference evidence="2 3" key="1">
    <citation type="submission" date="2016-10" db="EMBL/GenBank/DDBJ databases">
        <authorList>
            <person name="de Groot N.N."/>
        </authorList>
    </citation>
    <scope>NUCLEOTIDE SEQUENCE [LARGE SCALE GENOMIC DNA]</scope>
    <source>
        <strain evidence="2 3">DSM 14858</strain>
    </source>
</reference>
<dbReference type="GO" id="GO:0016740">
    <property type="term" value="F:transferase activity"/>
    <property type="evidence" value="ECO:0007669"/>
    <property type="project" value="UniProtKB-KW"/>
</dbReference>
<dbReference type="AlphaFoldDB" id="A0A1H7L224"/>
<dbReference type="InterPro" id="IPR036890">
    <property type="entry name" value="HATPase_C_sf"/>
</dbReference>
<gene>
    <name evidence="2" type="ORF">SAMN04488526_1567</name>
</gene>